<proteinExistence type="inferred from homology"/>
<keyword evidence="1" id="KW-0479">Metal-binding</keyword>
<dbReference type="GO" id="GO:0016787">
    <property type="term" value="F:hydrolase activity"/>
    <property type="evidence" value="ECO:0007669"/>
    <property type="project" value="UniProtKB-KW"/>
</dbReference>
<dbReference type="SUPFAM" id="SSF56300">
    <property type="entry name" value="Metallo-dependent phosphatases"/>
    <property type="match status" value="1"/>
</dbReference>
<sequence>MPEATPEATPEAAPEAAAEARARPAVSVIAHVSDTHIDTSPEDAGRSEARTRAVMDYLNGLPYDLDAILVTGDIADHGTPSEYEAARKLLATRHPLLTCPGNHDVRPAYREHLLGEPPSPAPVNQSHVTDRFLLALCDTSVPGKPHGTLEEETLSWLSDTLTRAPDVPALIAFHHPPVPLHTPYVDEIRQFDEARLAELTARHPNVTAFLAGHAHTSAATTFASRPLLVAPGVISTLRLPWEPRTHASHHVHRDLPPAVAFHVLDEGGRLTTHYRTVPLPSP</sequence>
<evidence type="ECO:0000313" key="7">
    <source>
        <dbReference type="EMBL" id="QQC88948.1"/>
    </source>
</evidence>
<dbReference type="Proteomes" id="UP000596130">
    <property type="component" value="Chromosome"/>
</dbReference>
<gene>
    <name evidence="7" type="ORF">I8755_11360</name>
</gene>
<dbReference type="AlphaFoldDB" id="A0A7T4PFA7"/>
<protein>
    <submittedName>
        <fullName evidence="7">Metallophosphoesterase</fullName>
    </submittedName>
</protein>
<evidence type="ECO:0000256" key="2">
    <source>
        <dbReference type="ARBA" id="ARBA00022801"/>
    </source>
</evidence>
<feature type="domain" description="Calcineurin-like phosphoesterase" evidence="6">
    <location>
        <begin position="29"/>
        <end position="216"/>
    </location>
</feature>
<dbReference type="PANTHER" id="PTHR42988">
    <property type="entry name" value="PHOSPHOHYDROLASE"/>
    <property type="match status" value="1"/>
</dbReference>
<dbReference type="InterPro" id="IPR004843">
    <property type="entry name" value="Calcineurin-like_PHP"/>
</dbReference>
<dbReference type="PANTHER" id="PTHR42988:SF2">
    <property type="entry name" value="CYCLIC NUCLEOTIDE PHOSPHODIESTERASE CBUA0032-RELATED"/>
    <property type="match status" value="1"/>
</dbReference>
<dbReference type="InterPro" id="IPR050884">
    <property type="entry name" value="CNP_phosphodiesterase-III"/>
</dbReference>
<dbReference type="Pfam" id="PF00149">
    <property type="entry name" value="Metallophos"/>
    <property type="match status" value="1"/>
</dbReference>
<evidence type="ECO:0000259" key="6">
    <source>
        <dbReference type="Pfam" id="PF00149"/>
    </source>
</evidence>
<dbReference type="Gene3D" id="3.60.21.10">
    <property type="match status" value="1"/>
</dbReference>
<evidence type="ECO:0000256" key="1">
    <source>
        <dbReference type="ARBA" id="ARBA00022723"/>
    </source>
</evidence>
<evidence type="ECO:0000313" key="8">
    <source>
        <dbReference type="Proteomes" id="UP000596130"/>
    </source>
</evidence>
<dbReference type="GO" id="GO:0046872">
    <property type="term" value="F:metal ion binding"/>
    <property type="evidence" value="ECO:0007669"/>
    <property type="project" value="UniProtKB-KW"/>
</dbReference>
<reference evidence="7 8" key="1">
    <citation type="submission" date="2020-12" db="EMBL/GenBank/DDBJ databases">
        <title>Identification and biosynthesis of polyene macrolides produced by Streptomyces alfalfae Men-myco-93-63.</title>
        <authorList>
            <person name="Liu D."/>
            <person name="Li Y."/>
            <person name="Liu L."/>
            <person name="Han X."/>
            <person name="Shen F."/>
        </authorList>
    </citation>
    <scope>NUCLEOTIDE SEQUENCE [LARGE SCALE GENOMIC DNA]</scope>
    <source>
        <strain evidence="7 8">Men-myco-93-63</strain>
    </source>
</reference>
<organism evidence="7 8">
    <name type="scientific">Streptomyces alfalfae</name>
    <dbReference type="NCBI Taxonomy" id="1642299"/>
    <lineage>
        <taxon>Bacteria</taxon>
        <taxon>Bacillati</taxon>
        <taxon>Actinomycetota</taxon>
        <taxon>Actinomycetes</taxon>
        <taxon>Kitasatosporales</taxon>
        <taxon>Streptomycetaceae</taxon>
        <taxon>Streptomyces</taxon>
    </lineage>
</organism>
<keyword evidence="2" id="KW-0378">Hydrolase</keyword>
<accession>A0A7T4PFA7</accession>
<feature type="region of interest" description="Disordered" evidence="5">
    <location>
        <begin position="1"/>
        <end position="24"/>
    </location>
</feature>
<evidence type="ECO:0000256" key="3">
    <source>
        <dbReference type="ARBA" id="ARBA00023004"/>
    </source>
</evidence>
<evidence type="ECO:0000256" key="5">
    <source>
        <dbReference type="SAM" id="MobiDB-lite"/>
    </source>
</evidence>
<evidence type="ECO:0000256" key="4">
    <source>
        <dbReference type="ARBA" id="ARBA00025742"/>
    </source>
</evidence>
<dbReference type="EMBL" id="CP065959">
    <property type="protein sequence ID" value="QQC88948.1"/>
    <property type="molecule type" value="Genomic_DNA"/>
</dbReference>
<comment type="similarity">
    <text evidence="4">Belongs to the cyclic nucleotide phosphodiesterase class-III family.</text>
</comment>
<keyword evidence="3" id="KW-0408">Iron</keyword>
<dbReference type="InterPro" id="IPR029052">
    <property type="entry name" value="Metallo-depent_PP-like"/>
</dbReference>
<name>A0A7T4PFA7_9ACTN</name>